<accession>A0A078A971</accession>
<evidence type="ECO:0000256" key="1">
    <source>
        <dbReference type="SAM" id="SignalP"/>
    </source>
</evidence>
<dbReference type="EMBL" id="CCKQ01007449">
    <property type="protein sequence ID" value="CDW78820.1"/>
    <property type="molecule type" value="Genomic_DNA"/>
</dbReference>
<evidence type="ECO:0000313" key="2">
    <source>
        <dbReference type="EMBL" id="CDW78820.1"/>
    </source>
</evidence>
<organism evidence="2 3">
    <name type="scientific">Stylonychia lemnae</name>
    <name type="common">Ciliate</name>
    <dbReference type="NCBI Taxonomy" id="5949"/>
    <lineage>
        <taxon>Eukaryota</taxon>
        <taxon>Sar</taxon>
        <taxon>Alveolata</taxon>
        <taxon>Ciliophora</taxon>
        <taxon>Intramacronucleata</taxon>
        <taxon>Spirotrichea</taxon>
        <taxon>Stichotrichia</taxon>
        <taxon>Sporadotrichida</taxon>
        <taxon>Oxytrichidae</taxon>
        <taxon>Stylonychinae</taxon>
        <taxon>Stylonychia</taxon>
    </lineage>
</organism>
<protein>
    <recommendedName>
        <fullName evidence="4">DOMON domain-containing protein</fullName>
    </recommendedName>
</protein>
<keyword evidence="3" id="KW-1185">Reference proteome</keyword>
<proteinExistence type="predicted"/>
<gene>
    <name evidence="2" type="primary">Contig4132.g4418</name>
    <name evidence="2" type="ORF">STYLEM_7804</name>
</gene>
<feature type="signal peptide" evidence="1">
    <location>
        <begin position="1"/>
        <end position="23"/>
    </location>
</feature>
<sequence length="255" mass="28586">MIQIRKRLVLFIVLLELFHYSSAQHDMSTMTTTVTVSAVTPVNLNNQGSPNFTLSYYTKNYYGTLQFHVSLMLDNYTVTGYTTDRGVWAAIGFYNTNPSNNYYDGILCKLNSINFNNTKDLATMSCFDVYFNKITYILTNDTNNNVLNDLTKANTSYKTVGAATTAMIMYHFQRNQITDDPGFDYNITDGEQLQIFSAYGQLKGGVIQESSTYILNNRFNATLNLIEMGGSDATMLKQGFALVFAIVSVATVILI</sequence>
<dbReference type="InParanoid" id="A0A078A971"/>
<evidence type="ECO:0008006" key="4">
    <source>
        <dbReference type="Google" id="ProtNLM"/>
    </source>
</evidence>
<dbReference type="Proteomes" id="UP000039865">
    <property type="component" value="Unassembled WGS sequence"/>
</dbReference>
<name>A0A078A971_STYLE</name>
<evidence type="ECO:0000313" key="3">
    <source>
        <dbReference type="Proteomes" id="UP000039865"/>
    </source>
</evidence>
<reference evidence="2 3" key="1">
    <citation type="submission" date="2014-06" db="EMBL/GenBank/DDBJ databases">
        <authorList>
            <person name="Swart Estienne"/>
        </authorList>
    </citation>
    <scope>NUCLEOTIDE SEQUENCE [LARGE SCALE GENOMIC DNA]</scope>
    <source>
        <strain evidence="2 3">130c</strain>
    </source>
</reference>
<feature type="chain" id="PRO_5001729350" description="DOMON domain-containing protein" evidence="1">
    <location>
        <begin position="24"/>
        <end position="255"/>
    </location>
</feature>
<keyword evidence="1" id="KW-0732">Signal</keyword>
<dbReference type="AlphaFoldDB" id="A0A078A971"/>